<reference evidence="2" key="1">
    <citation type="submission" date="2023-10" db="EMBL/GenBank/DDBJ databases">
        <authorList>
            <person name="Chen Y."/>
            <person name="Shah S."/>
            <person name="Dougan E. K."/>
            <person name="Thang M."/>
            <person name="Chan C."/>
        </authorList>
    </citation>
    <scope>NUCLEOTIDE SEQUENCE [LARGE SCALE GENOMIC DNA]</scope>
</reference>
<evidence type="ECO:0000313" key="2">
    <source>
        <dbReference type="EMBL" id="CAK0857209.1"/>
    </source>
</evidence>
<keyword evidence="3" id="KW-1185">Reference proteome</keyword>
<dbReference type="Proteomes" id="UP001189429">
    <property type="component" value="Unassembled WGS sequence"/>
</dbReference>
<proteinExistence type="predicted"/>
<sequence>MAWRIPIAACSCAVSVQLASSLSLSRPTDGNTRREASDATLDLDDAMCQNRTEDVMERMCLDDDSEHSSSRERPVFLPWMYTACAMSKMPPDTYSIRPPVWKYCRVLDGGENCDDPTSLVVHPNRGYHRGREPTCGGATPAQNMSLNVFWSVGESDSTMDRKIRDQLAMLDSSGLAVAAESVNMGVHDYYGTSWRNRFRSDFSGTYSWADKVKDIELPAESEQWWQETGERCENGIHHWTTPRPHHEFYVLEGLWEHCQQSQNPDSDAVLYLHTEGREGVPDDWPDMSGTNRGHVGRIQQHFLVSHYQDCVDHLKCGSSTCGPFLLGPDRYRFRWPHYSGNMWWARCDYIKSLPRPRANENEVRDYGHSPTLNPYLSDPPRGRKKAEWWLLGTDRQYSTTRHFKNCFGGNISLTSKKVGAKGVWECLIAWDHVSSKDLRC</sequence>
<dbReference type="EMBL" id="CAUYUJ010015709">
    <property type="protein sequence ID" value="CAK0857209.1"/>
    <property type="molecule type" value="Genomic_DNA"/>
</dbReference>
<accession>A0ABN9UCN3</accession>
<feature type="chain" id="PRO_5045432461" evidence="1">
    <location>
        <begin position="22"/>
        <end position="440"/>
    </location>
</feature>
<evidence type="ECO:0000313" key="3">
    <source>
        <dbReference type="Proteomes" id="UP001189429"/>
    </source>
</evidence>
<gene>
    <name evidence="2" type="ORF">PCOR1329_LOCUS47384</name>
</gene>
<protein>
    <submittedName>
        <fullName evidence="2">Uncharacterized protein</fullName>
    </submittedName>
</protein>
<comment type="caution">
    <text evidence="2">The sequence shown here is derived from an EMBL/GenBank/DDBJ whole genome shotgun (WGS) entry which is preliminary data.</text>
</comment>
<organism evidence="2 3">
    <name type="scientific">Prorocentrum cordatum</name>
    <dbReference type="NCBI Taxonomy" id="2364126"/>
    <lineage>
        <taxon>Eukaryota</taxon>
        <taxon>Sar</taxon>
        <taxon>Alveolata</taxon>
        <taxon>Dinophyceae</taxon>
        <taxon>Prorocentrales</taxon>
        <taxon>Prorocentraceae</taxon>
        <taxon>Prorocentrum</taxon>
    </lineage>
</organism>
<keyword evidence="1" id="KW-0732">Signal</keyword>
<evidence type="ECO:0000256" key="1">
    <source>
        <dbReference type="SAM" id="SignalP"/>
    </source>
</evidence>
<name>A0ABN9UCN3_9DINO</name>
<feature type="signal peptide" evidence="1">
    <location>
        <begin position="1"/>
        <end position="21"/>
    </location>
</feature>